<evidence type="ECO:0000313" key="2">
    <source>
        <dbReference type="Proteomes" id="UP001066276"/>
    </source>
</evidence>
<keyword evidence="2" id="KW-1185">Reference proteome</keyword>
<sequence length="151" mass="15633">MALAGEQTGVAGSSTNSGACALLCYGIGLYPFTIAVCTSEGLEGSVGACASPGVEQASRRVPLGSFCHVALKGTCWPQTCRAPRPTWRAIRVPDPAVLGLAGHHLPCIVGRCREASVGALHTSPSCCRVTEQMATAPRRRDRAPRGVSTEA</sequence>
<protein>
    <submittedName>
        <fullName evidence="1">Uncharacterized protein</fullName>
    </submittedName>
</protein>
<organism evidence="1 2">
    <name type="scientific">Pleurodeles waltl</name>
    <name type="common">Iberian ribbed newt</name>
    <dbReference type="NCBI Taxonomy" id="8319"/>
    <lineage>
        <taxon>Eukaryota</taxon>
        <taxon>Metazoa</taxon>
        <taxon>Chordata</taxon>
        <taxon>Craniata</taxon>
        <taxon>Vertebrata</taxon>
        <taxon>Euteleostomi</taxon>
        <taxon>Amphibia</taxon>
        <taxon>Batrachia</taxon>
        <taxon>Caudata</taxon>
        <taxon>Salamandroidea</taxon>
        <taxon>Salamandridae</taxon>
        <taxon>Pleurodelinae</taxon>
        <taxon>Pleurodeles</taxon>
    </lineage>
</organism>
<dbReference type="Proteomes" id="UP001066276">
    <property type="component" value="Chromosome 3_2"/>
</dbReference>
<accession>A0AAV7TP93</accession>
<reference evidence="1" key="1">
    <citation type="journal article" date="2022" name="bioRxiv">
        <title>Sequencing and chromosome-scale assembly of the giantPleurodeles waltlgenome.</title>
        <authorList>
            <person name="Brown T."/>
            <person name="Elewa A."/>
            <person name="Iarovenko S."/>
            <person name="Subramanian E."/>
            <person name="Araus A.J."/>
            <person name="Petzold A."/>
            <person name="Susuki M."/>
            <person name="Suzuki K.-i.T."/>
            <person name="Hayashi T."/>
            <person name="Toyoda A."/>
            <person name="Oliveira C."/>
            <person name="Osipova E."/>
            <person name="Leigh N.D."/>
            <person name="Simon A."/>
            <person name="Yun M.H."/>
        </authorList>
    </citation>
    <scope>NUCLEOTIDE SEQUENCE</scope>
    <source>
        <strain evidence="1">20211129_DDA</strain>
        <tissue evidence="1">Liver</tissue>
    </source>
</reference>
<comment type="caution">
    <text evidence="1">The sequence shown here is derived from an EMBL/GenBank/DDBJ whole genome shotgun (WGS) entry which is preliminary data.</text>
</comment>
<gene>
    <name evidence="1" type="ORF">NDU88_002996</name>
</gene>
<dbReference type="AlphaFoldDB" id="A0AAV7TP93"/>
<dbReference type="EMBL" id="JANPWB010000006">
    <property type="protein sequence ID" value="KAJ1177744.1"/>
    <property type="molecule type" value="Genomic_DNA"/>
</dbReference>
<evidence type="ECO:0000313" key="1">
    <source>
        <dbReference type="EMBL" id="KAJ1177744.1"/>
    </source>
</evidence>
<proteinExistence type="predicted"/>
<name>A0AAV7TP93_PLEWA</name>